<proteinExistence type="predicted"/>
<evidence type="ECO:0000313" key="2">
    <source>
        <dbReference type="Proteomes" id="UP000830768"/>
    </source>
</evidence>
<keyword evidence="2" id="KW-1185">Reference proteome</keyword>
<sequence length="390" mass="44442">MASLMEDIDSAGDTLIIIPYLPQSSQVKDQPNDEDDQAPTEDGPRGSSDDAPAHNSDQVLQQEDNSFLELRLKVSKKHLTVASRRARAMFTRDYQESQPSETDGLCYWKFEPLFEPEAFRIVMKIFHLQTRDLPESVTLDMMAHIAAIVDDLQCHDAVWFVTKAWIKQLNHRLPSEICKDLIRWILIASVFRETELFESTTRTAILHSTFSIPTFGLPIQPNIIDMIEKKRQDLLEELINQLHNQVDRLRDGRTCVASGCSSMLLGALIREMSANDLFSPRPSKPFPDTSLSPILETIRSFQSPTFCLPEEECFYDDESKVWELEILSHSSTWKKKRRTAFKNIEYVSTPKPKRVAVHRCSLQGLLHPELKSLQGKIEGLELPDAGTSSN</sequence>
<protein>
    <submittedName>
        <fullName evidence="1">Uncharacterized protein</fullName>
    </submittedName>
</protein>
<dbReference type="EMBL" id="CP090035">
    <property type="protein sequence ID" value="UPK97252.1"/>
    <property type="molecule type" value="Genomic_DNA"/>
</dbReference>
<accession>A0ACD3Z824</accession>
<dbReference type="Proteomes" id="UP000830768">
    <property type="component" value="Chromosome 6"/>
</dbReference>
<gene>
    <name evidence="1" type="ORF">LCI18_008187</name>
</gene>
<name>A0ACD3Z824_FUSSC</name>
<reference evidence="1" key="1">
    <citation type="submission" date="2021-11" db="EMBL/GenBank/DDBJ databases">
        <title>Fusarium solani-melongenae Genome sequencing and assembly.</title>
        <authorList>
            <person name="Xie S."/>
            <person name="Huang L."/>
            <person name="Zhang X."/>
        </authorList>
    </citation>
    <scope>NUCLEOTIDE SEQUENCE</scope>
    <source>
        <strain evidence="1">CRI 24-3</strain>
    </source>
</reference>
<organism evidence="1 2">
    <name type="scientific">Fusarium solani subsp. cucurbitae</name>
    <name type="common">Neocosmosporum cucurbitae</name>
    <dbReference type="NCBI Taxonomy" id="2747967"/>
    <lineage>
        <taxon>Eukaryota</taxon>
        <taxon>Fungi</taxon>
        <taxon>Dikarya</taxon>
        <taxon>Ascomycota</taxon>
        <taxon>Pezizomycotina</taxon>
        <taxon>Sordariomycetes</taxon>
        <taxon>Hypocreomycetidae</taxon>
        <taxon>Hypocreales</taxon>
        <taxon>Nectriaceae</taxon>
        <taxon>Fusarium</taxon>
        <taxon>Fusarium solani species complex</taxon>
    </lineage>
</organism>
<evidence type="ECO:0000313" key="1">
    <source>
        <dbReference type="EMBL" id="UPK97252.1"/>
    </source>
</evidence>